<dbReference type="Proteomes" id="UP000663929">
    <property type="component" value="Chromosome"/>
</dbReference>
<dbReference type="SUPFAM" id="SSF46565">
    <property type="entry name" value="Chaperone J-domain"/>
    <property type="match status" value="1"/>
</dbReference>
<accession>A0A8A4TF82</accession>
<gene>
    <name evidence="2" type="ORF">J3U87_21655</name>
</gene>
<protein>
    <submittedName>
        <fullName evidence="2">J domain-containing protein</fullName>
    </submittedName>
</protein>
<dbReference type="Gene3D" id="1.10.287.110">
    <property type="entry name" value="DnaJ domain"/>
    <property type="match status" value="1"/>
</dbReference>
<evidence type="ECO:0000313" key="3">
    <source>
        <dbReference type="Proteomes" id="UP000663929"/>
    </source>
</evidence>
<reference evidence="2" key="1">
    <citation type="submission" date="2021-03" db="EMBL/GenBank/DDBJ databases">
        <title>Acanthopleuribacteraceae sp. M133.</title>
        <authorList>
            <person name="Wang G."/>
        </authorList>
    </citation>
    <scope>NUCLEOTIDE SEQUENCE</scope>
    <source>
        <strain evidence="2">M133</strain>
    </source>
</reference>
<dbReference type="PROSITE" id="PS50076">
    <property type="entry name" value="DNAJ_2"/>
    <property type="match status" value="1"/>
</dbReference>
<proteinExistence type="predicted"/>
<organism evidence="2 3">
    <name type="scientific">Sulfidibacter corallicola</name>
    <dbReference type="NCBI Taxonomy" id="2818388"/>
    <lineage>
        <taxon>Bacteria</taxon>
        <taxon>Pseudomonadati</taxon>
        <taxon>Acidobacteriota</taxon>
        <taxon>Holophagae</taxon>
        <taxon>Acanthopleuribacterales</taxon>
        <taxon>Acanthopleuribacteraceae</taxon>
        <taxon>Sulfidibacter</taxon>
    </lineage>
</organism>
<evidence type="ECO:0000313" key="2">
    <source>
        <dbReference type="EMBL" id="QTD48200.1"/>
    </source>
</evidence>
<evidence type="ECO:0000259" key="1">
    <source>
        <dbReference type="PROSITE" id="PS50076"/>
    </source>
</evidence>
<sequence>MIDPFEVLGVPRDADDATIRQAYLSLVRQYPPETQKKGFLRIRDAFKAIETENQRIDLALFPPNIESMPSPLDLVEELLESLEPGIPDKKAIQMALSESARRFRLEGHHS</sequence>
<dbReference type="CDD" id="cd06257">
    <property type="entry name" value="DnaJ"/>
    <property type="match status" value="1"/>
</dbReference>
<dbReference type="KEGG" id="scor:J3U87_21655"/>
<dbReference type="RefSeq" id="WP_237377858.1">
    <property type="nucleotide sequence ID" value="NZ_CP071793.1"/>
</dbReference>
<keyword evidence="3" id="KW-1185">Reference proteome</keyword>
<name>A0A8A4TF82_SULCO</name>
<dbReference type="SMART" id="SM00271">
    <property type="entry name" value="DnaJ"/>
    <property type="match status" value="1"/>
</dbReference>
<dbReference type="Pfam" id="PF00226">
    <property type="entry name" value="DnaJ"/>
    <property type="match status" value="1"/>
</dbReference>
<dbReference type="AlphaFoldDB" id="A0A8A4TF82"/>
<dbReference type="EMBL" id="CP071793">
    <property type="protein sequence ID" value="QTD48200.1"/>
    <property type="molecule type" value="Genomic_DNA"/>
</dbReference>
<dbReference type="InterPro" id="IPR036869">
    <property type="entry name" value="J_dom_sf"/>
</dbReference>
<dbReference type="InterPro" id="IPR001623">
    <property type="entry name" value="DnaJ_domain"/>
</dbReference>
<feature type="domain" description="J" evidence="1">
    <location>
        <begin position="3"/>
        <end position="62"/>
    </location>
</feature>